<comment type="caution">
    <text evidence="1">The sequence shown here is derived from an EMBL/GenBank/DDBJ whole genome shotgun (WGS) entry which is preliminary data.</text>
</comment>
<dbReference type="AlphaFoldDB" id="A0A448XAH7"/>
<evidence type="ECO:0000313" key="1">
    <source>
        <dbReference type="EMBL" id="VEL32109.1"/>
    </source>
</evidence>
<dbReference type="EMBL" id="CAAALY010130356">
    <property type="protein sequence ID" value="VEL32109.1"/>
    <property type="molecule type" value="Genomic_DNA"/>
</dbReference>
<dbReference type="Proteomes" id="UP000784294">
    <property type="component" value="Unassembled WGS sequence"/>
</dbReference>
<name>A0A448XAH7_9PLAT</name>
<sequence length="211" mass="21846">MDINLATNQKSPCAIPEPFCETSSINVASSPLRNGYVGSRASFNSARSSFTLGDLDKGGKGLLDTGPQERGRLATTEWIGECDTATAPVSNNLSGIDGNSNGCNTLCSRGFFVSNDATFSDPIRFSNESGRDELELTTSLEAAASAAIVSGLSFCISATNGSRPLDTDLDTGKLCSAAKSGTPNGICAGTSGKPTRIVFTPAQKARLQATF</sequence>
<evidence type="ECO:0000313" key="2">
    <source>
        <dbReference type="Proteomes" id="UP000784294"/>
    </source>
</evidence>
<gene>
    <name evidence="1" type="ORF">PXEA_LOCUS25549</name>
</gene>
<organism evidence="1 2">
    <name type="scientific">Protopolystoma xenopodis</name>
    <dbReference type="NCBI Taxonomy" id="117903"/>
    <lineage>
        <taxon>Eukaryota</taxon>
        <taxon>Metazoa</taxon>
        <taxon>Spiralia</taxon>
        <taxon>Lophotrochozoa</taxon>
        <taxon>Platyhelminthes</taxon>
        <taxon>Monogenea</taxon>
        <taxon>Polyopisthocotylea</taxon>
        <taxon>Polystomatidea</taxon>
        <taxon>Polystomatidae</taxon>
        <taxon>Protopolystoma</taxon>
    </lineage>
</organism>
<accession>A0A448XAH7</accession>
<reference evidence="1" key="1">
    <citation type="submission" date="2018-11" db="EMBL/GenBank/DDBJ databases">
        <authorList>
            <consortium name="Pathogen Informatics"/>
        </authorList>
    </citation>
    <scope>NUCLEOTIDE SEQUENCE</scope>
</reference>
<feature type="non-terminal residue" evidence="1">
    <location>
        <position position="211"/>
    </location>
</feature>
<proteinExistence type="predicted"/>
<protein>
    <submittedName>
        <fullName evidence="1">Uncharacterized protein</fullName>
    </submittedName>
</protein>
<keyword evidence="2" id="KW-1185">Reference proteome</keyword>